<dbReference type="KEGG" id="rir:BN877_I0482"/>
<protein>
    <submittedName>
        <fullName evidence="2">Uncharacterized protein</fullName>
    </submittedName>
</protein>
<dbReference type="AlphaFoldDB" id="U4PQI2"/>
<keyword evidence="1" id="KW-0812">Transmembrane</keyword>
<evidence type="ECO:0000313" key="3">
    <source>
        <dbReference type="Proteomes" id="UP000016944"/>
    </source>
</evidence>
<evidence type="ECO:0000256" key="1">
    <source>
        <dbReference type="SAM" id="Phobius"/>
    </source>
</evidence>
<evidence type="ECO:0000313" key="2">
    <source>
        <dbReference type="EMBL" id="CDI07397.1"/>
    </source>
</evidence>
<accession>U4PQI2</accession>
<dbReference type="HOGENOM" id="CLU_2702302_0_0_5"/>
<sequence length="73" mass="8506">MSHWSVPTGLESLQLFPANLCGTVFLSAVAFNITPRIAIAHFRRECFAWWTWTTMHHRPVYAWIAHVIRRLNA</sequence>
<gene>
    <name evidence="2" type="ORF">BN877_I0482</name>
</gene>
<reference evidence="2 3" key="1">
    <citation type="journal article" date="2013" name="Genome Announc.">
        <title>Complete Genome Sequence of the Sesbania Symbiont and Rice Growth-Promoting Endophyte Rhizobium sp. Strain IRBG74.</title>
        <authorList>
            <person name="Crook M.B."/>
            <person name="Mitra S."/>
            <person name="Ane J.M."/>
            <person name="Sadowsky M.J."/>
            <person name="Gyaneshwar P."/>
        </authorList>
    </citation>
    <scope>NUCLEOTIDE SEQUENCE [LARGE SCALE GENOMIC DNA]</scope>
    <source>
        <strain evidence="2 3">IRBG74</strain>
    </source>
</reference>
<proteinExistence type="predicted"/>
<name>U4PQI2_9HYPH</name>
<keyword evidence="1" id="KW-0472">Membrane</keyword>
<keyword evidence="1" id="KW-1133">Transmembrane helix</keyword>
<dbReference type="Proteomes" id="UP000016944">
    <property type="component" value="Chromosome I"/>
</dbReference>
<dbReference type="EMBL" id="HG518322">
    <property type="protein sequence ID" value="CDI07397.1"/>
    <property type="molecule type" value="Genomic_DNA"/>
</dbReference>
<feature type="transmembrane region" description="Helical" evidence="1">
    <location>
        <begin position="15"/>
        <end position="34"/>
    </location>
</feature>
<organism evidence="2 3">
    <name type="scientific">Agrobacterium pusense</name>
    <dbReference type="NCBI Taxonomy" id="648995"/>
    <lineage>
        <taxon>Bacteria</taxon>
        <taxon>Pseudomonadati</taxon>
        <taxon>Pseudomonadota</taxon>
        <taxon>Alphaproteobacteria</taxon>
        <taxon>Hyphomicrobiales</taxon>
        <taxon>Rhizobiaceae</taxon>
        <taxon>Rhizobium/Agrobacterium group</taxon>
        <taxon>Agrobacterium</taxon>
    </lineage>
</organism>